<feature type="signal peptide" evidence="1">
    <location>
        <begin position="1"/>
        <end position="18"/>
    </location>
</feature>
<gene>
    <name evidence="2" type="ORF">TDIB3V08_LOCUS11051</name>
</gene>
<dbReference type="EMBL" id="OA573428">
    <property type="protein sequence ID" value="CAD7204895.1"/>
    <property type="molecule type" value="Genomic_DNA"/>
</dbReference>
<sequence length="360" mass="40596">MHKAHVIVYFLVLRASQSLLNVHSRHCAATHKANVIVYFPVLRASQSLLNVHSRHCAATHKAHVIVYFLVLMASQSLLNVHSRHCAAMHKANVIVYFPVLRASQSLLNVHSHAQGSCNCVFPCPQSVTVLAERAQPRTRLIAAQSLMNVTSRHAKAHVIVCFLVLRASQSLLNVHSRHSAATHKAQKAGLGPISQLDMSLTQFGFMGYGLLYPRKLGLTGNEDDFEGFIHFWRTIGHVLGIEERSKRIVKFETPITSKDACSKPYANRMDARYSNEQILTLNVAKNTIREQMDLLIESSEKDQIKYTNFEMISHQGMEEACKLSRHHEDRLNENKTALDFLGPKLLRLEESFTIQQAAYN</sequence>
<feature type="chain" id="PRO_5031196361" description="ER-bound oxygenase mpaB/mpaB'/Rubber oxygenase catalytic domain-containing protein" evidence="1">
    <location>
        <begin position="19"/>
        <end position="360"/>
    </location>
</feature>
<evidence type="ECO:0000313" key="2">
    <source>
        <dbReference type="EMBL" id="CAD7204895.1"/>
    </source>
</evidence>
<organism evidence="2">
    <name type="scientific">Timema douglasi</name>
    <name type="common">Walking stick</name>
    <dbReference type="NCBI Taxonomy" id="61478"/>
    <lineage>
        <taxon>Eukaryota</taxon>
        <taxon>Metazoa</taxon>
        <taxon>Ecdysozoa</taxon>
        <taxon>Arthropoda</taxon>
        <taxon>Hexapoda</taxon>
        <taxon>Insecta</taxon>
        <taxon>Pterygota</taxon>
        <taxon>Neoptera</taxon>
        <taxon>Polyneoptera</taxon>
        <taxon>Phasmatodea</taxon>
        <taxon>Timematodea</taxon>
        <taxon>Timematoidea</taxon>
        <taxon>Timematidae</taxon>
        <taxon>Timema</taxon>
    </lineage>
</organism>
<protein>
    <recommendedName>
        <fullName evidence="3">ER-bound oxygenase mpaB/mpaB'/Rubber oxygenase catalytic domain-containing protein</fullName>
    </recommendedName>
</protein>
<reference evidence="2" key="1">
    <citation type="submission" date="2020-11" db="EMBL/GenBank/DDBJ databases">
        <authorList>
            <person name="Tran Van P."/>
        </authorList>
    </citation>
    <scope>NUCLEOTIDE SEQUENCE</scope>
</reference>
<keyword evidence="1" id="KW-0732">Signal</keyword>
<evidence type="ECO:0008006" key="3">
    <source>
        <dbReference type="Google" id="ProtNLM"/>
    </source>
</evidence>
<evidence type="ECO:0000256" key="1">
    <source>
        <dbReference type="SAM" id="SignalP"/>
    </source>
</evidence>
<dbReference type="PANTHER" id="PTHR37159:SF1">
    <property type="entry name" value="GH11867P"/>
    <property type="match status" value="1"/>
</dbReference>
<proteinExistence type="predicted"/>
<accession>A0A7R8VUE6</accession>
<dbReference type="AlphaFoldDB" id="A0A7R8VUE6"/>
<name>A0A7R8VUE6_TIMDO</name>
<dbReference type="PANTHER" id="PTHR37159">
    <property type="entry name" value="GH11867P"/>
    <property type="match status" value="1"/>
</dbReference>